<dbReference type="EMBL" id="JAFBCP010000001">
    <property type="protein sequence ID" value="MBM7816175.1"/>
    <property type="molecule type" value="Genomic_DNA"/>
</dbReference>
<sequence>MGVADVESSIQTIESCGDSSRSFFVVPKNNWEQSIAHISQARATTLHNEVLIHVSGLSPLGITTLLEMLTAFKDVLSTAQLRELAVQLDDKIQCFALLKSVAKLQVTTPSMFQHILSWLPSSRFIAEAHGAVLSTKKAFEDDEFLRGEGESVLVCRDSEPQADPDFSSKLTEHIQPSTIIHRRSEESNYWGAKPVQEWCLAPADLGALTDSIQTQSTTCTWCNEPFVPPHCPVCSATSPTGDKK</sequence>
<evidence type="ECO:0000313" key="1">
    <source>
        <dbReference type="EMBL" id="MBM7816175.1"/>
    </source>
</evidence>
<gene>
    <name evidence="1" type="ORF">JOE56_000869</name>
</gene>
<proteinExistence type="predicted"/>
<name>A0ABS2SK88_9MICO</name>
<keyword evidence="2" id="KW-1185">Reference proteome</keyword>
<reference evidence="1 2" key="1">
    <citation type="submission" date="2021-01" db="EMBL/GenBank/DDBJ databases">
        <title>Sequencing the genomes of 1000 actinobacteria strains.</title>
        <authorList>
            <person name="Klenk H.-P."/>
        </authorList>
    </citation>
    <scope>NUCLEOTIDE SEQUENCE [LARGE SCALE GENOMIC DNA]</scope>
    <source>
        <strain evidence="1 2">DSM 13657</strain>
    </source>
</reference>
<comment type="caution">
    <text evidence="1">The sequence shown here is derived from an EMBL/GenBank/DDBJ whole genome shotgun (WGS) entry which is preliminary data.</text>
</comment>
<evidence type="ECO:0000313" key="2">
    <source>
        <dbReference type="Proteomes" id="UP000809290"/>
    </source>
</evidence>
<dbReference type="RefSeq" id="WP_204514995.1">
    <property type="nucleotide sequence ID" value="NZ_JAFBCP010000001.1"/>
</dbReference>
<organism evidence="1 2">
    <name type="scientific">Brevibacterium paucivorans</name>
    <dbReference type="NCBI Taxonomy" id="170994"/>
    <lineage>
        <taxon>Bacteria</taxon>
        <taxon>Bacillati</taxon>
        <taxon>Actinomycetota</taxon>
        <taxon>Actinomycetes</taxon>
        <taxon>Micrococcales</taxon>
        <taxon>Brevibacteriaceae</taxon>
        <taxon>Brevibacterium</taxon>
    </lineage>
</organism>
<dbReference type="Proteomes" id="UP000809290">
    <property type="component" value="Unassembled WGS sequence"/>
</dbReference>
<accession>A0ABS2SK88</accession>
<protein>
    <submittedName>
        <fullName evidence="1">Uncharacterized protein</fullName>
    </submittedName>
</protein>